<keyword evidence="2" id="KW-0808">Transferase</keyword>
<dbReference type="Gene3D" id="3.60.10.10">
    <property type="entry name" value="Endonuclease/exonuclease/phosphatase"/>
    <property type="match status" value="1"/>
</dbReference>
<keyword evidence="3" id="KW-1185">Reference proteome</keyword>
<keyword evidence="2" id="KW-0548">Nucleotidyltransferase</keyword>
<name>A0A8X6X7E0_9ARAC</name>
<dbReference type="EMBL" id="BMAV01006321">
    <property type="protein sequence ID" value="GFY48144.1"/>
    <property type="molecule type" value="Genomic_DNA"/>
</dbReference>
<dbReference type="InterPro" id="IPR036691">
    <property type="entry name" value="Endo/exonu/phosph_ase_sf"/>
</dbReference>
<dbReference type="GO" id="GO:0003964">
    <property type="term" value="F:RNA-directed DNA polymerase activity"/>
    <property type="evidence" value="ECO:0007669"/>
    <property type="project" value="UniProtKB-KW"/>
</dbReference>
<dbReference type="Proteomes" id="UP000886998">
    <property type="component" value="Unassembled WGS sequence"/>
</dbReference>
<dbReference type="OrthoDB" id="6435496at2759"/>
<sequence>MPRVLPGVALLQMQEVWNLVNDKAFLSLNDGTHTFRSNSYGSADVLDLTFICPGLFPCSSWRVLDNIGSDHLPILIEIDLKSQSY</sequence>
<dbReference type="AlphaFoldDB" id="A0A8X6X7E0"/>
<evidence type="ECO:0000313" key="2">
    <source>
        <dbReference type="EMBL" id="GFY48144.1"/>
    </source>
</evidence>
<gene>
    <name evidence="2" type="primary">jockeypol_57</name>
    <name evidence="2" type="ORF">TNIN_15121</name>
    <name evidence="1" type="ORF">TNIN_333171</name>
</gene>
<organism evidence="2 3">
    <name type="scientific">Trichonephila inaurata madagascariensis</name>
    <dbReference type="NCBI Taxonomy" id="2747483"/>
    <lineage>
        <taxon>Eukaryota</taxon>
        <taxon>Metazoa</taxon>
        <taxon>Ecdysozoa</taxon>
        <taxon>Arthropoda</taxon>
        <taxon>Chelicerata</taxon>
        <taxon>Arachnida</taxon>
        <taxon>Araneae</taxon>
        <taxon>Araneomorphae</taxon>
        <taxon>Entelegynae</taxon>
        <taxon>Araneoidea</taxon>
        <taxon>Nephilidae</taxon>
        <taxon>Trichonephila</taxon>
        <taxon>Trichonephila inaurata</taxon>
    </lineage>
</organism>
<proteinExistence type="predicted"/>
<comment type="caution">
    <text evidence="2">The sequence shown here is derived from an EMBL/GenBank/DDBJ whole genome shotgun (WGS) entry which is preliminary data.</text>
</comment>
<evidence type="ECO:0000313" key="1">
    <source>
        <dbReference type="EMBL" id="GFS48510.1"/>
    </source>
</evidence>
<accession>A0A8X6X7E0</accession>
<dbReference type="SUPFAM" id="SSF56219">
    <property type="entry name" value="DNase I-like"/>
    <property type="match status" value="1"/>
</dbReference>
<dbReference type="EMBL" id="BMAV01026232">
    <property type="protein sequence ID" value="GFS48510.1"/>
    <property type="molecule type" value="Genomic_DNA"/>
</dbReference>
<protein>
    <submittedName>
        <fullName evidence="2">RNA-directed DNA polymerase from mobile element jockey</fullName>
    </submittedName>
</protein>
<keyword evidence="2" id="KW-0695">RNA-directed DNA polymerase</keyword>
<reference evidence="2" key="1">
    <citation type="submission" date="2020-08" db="EMBL/GenBank/DDBJ databases">
        <title>Multicomponent nature underlies the extraordinary mechanical properties of spider dragline silk.</title>
        <authorList>
            <person name="Kono N."/>
            <person name="Nakamura H."/>
            <person name="Mori M."/>
            <person name="Yoshida Y."/>
            <person name="Ohtoshi R."/>
            <person name="Malay A.D."/>
            <person name="Moran D.A.P."/>
            <person name="Tomita M."/>
            <person name="Numata K."/>
            <person name="Arakawa K."/>
        </authorList>
    </citation>
    <scope>NUCLEOTIDE SEQUENCE</scope>
</reference>
<evidence type="ECO:0000313" key="3">
    <source>
        <dbReference type="Proteomes" id="UP000886998"/>
    </source>
</evidence>